<name>A0A9D1N1F8_9CLOT</name>
<comment type="similarity">
    <text evidence="1">Belongs to the LytR/CpsA/Psr (LCP) family.</text>
</comment>
<evidence type="ECO:0000313" key="5">
    <source>
        <dbReference type="Proteomes" id="UP000886748"/>
    </source>
</evidence>
<dbReference type="EMBL" id="DVOD01000069">
    <property type="protein sequence ID" value="HIU93359.1"/>
    <property type="molecule type" value="Genomic_DNA"/>
</dbReference>
<protein>
    <submittedName>
        <fullName evidence="4">LCP family protein</fullName>
    </submittedName>
</protein>
<evidence type="ECO:0000259" key="3">
    <source>
        <dbReference type="Pfam" id="PF03816"/>
    </source>
</evidence>
<sequence>MNELKDKNEQYNQYLYKHKPNPSKGGFGRIITGLLLTVIVIIAAAFAFIGYAGTDNKYSKMLMSFVKDLSPKQQKGFNLPILQQKQNILIVGVDSNGKNADPFKGTRSDTMILVNLDPAGHSINAISIPRDSKVYLANDFGVQKINAAHALGGIDLTIKTVEDTLGIKVNKYVVVNNDGVKKLVDALGGVPVYIEKDMYYNDYSGGLHINLSKGLHVLNGEQVEGYLRFRKDGLGDIGRTSRQQWFVKAVLEKLQSPSVIPKIPEVLNIASTYVKTNLSLYEMSHIAAALRNINMSDVEFATLPGAPSKKGYISYWILDPEKTQEVIDRMVYRDKPSPSDKKLVAGIMYSFDKEEEAMKIKDELTASGYEVNCIGRAHLPHSQIIGHNAAVTSDFVGWLKKQVPEVKSSQFVYDPIRMYCVHSDFTIIVSGS</sequence>
<dbReference type="Gene3D" id="3.40.630.190">
    <property type="entry name" value="LCP protein"/>
    <property type="match status" value="1"/>
</dbReference>
<dbReference type="Pfam" id="PF03816">
    <property type="entry name" value="LytR_cpsA_psr"/>
    <property type="match status" value="1"/>
</dbReference>
<dbReference type="PANTHER" id="PTHR33392:SF6">
    <property type="entry name" value="POLYISOPRENYL-TEICHOIC ACID--PEPTIDOGLYCAN TEICHOIC ACID TRANSFERASE TAGU"/>
    <property type="match status" value="1"/>
</dbReference>
<evidence type="ECO:0000313" key="4">
    <source>
        <dbReference type="EMBL" id="HIU93359.1"/>
    </source>
</evidence>
<comment type="caution">
    <text evidence="4">The sequence shown here is derived from an EMBL/GenBank/DDBJ whole genome shotgun (WGS) entry which is preliminary data.</text>
</comment>
<reference evidence="4" key="1">
    <citation type="submission" date="2020-10" db="EMBL/GenBank/DDBJ databases">
        <authorList>
            <person name="Gilroy R."/>
        </authorList>
    </citation>
    <scope>NUCLEOTIDE SEQUENCE</scope>
    <source>
        <strain evidence="4">CHK154-7741</strain>
    </source>
</reference>
<dbReference type="InterPro" id="IPR004474">
    <property type="entry name" value="LytR_CpsA_psr"/>
</dbReference>
<dbReference type="PANTHER" id="PTHR33392">
    <property type="entry name" value="POLYISOPRENYL-TEICHOIC ACID--PEPTIDOGLYCAN TEICHOIC ACID TRANSFERASE TAGU"/>
    <property type="match status" value="1"/>
</dbReference>
<gene>
    <name evidence="4" type="ORF">IAD26_09545</name>
</gene>
<keyword evidence="2" id="KW-0472">Membrane</keyword>
<dbReference type="AlphaFoldDB" id="A0A9D1N1F8"/>
<evidence type="ECO:0000256" key="1">
    <source>
        <dbReference type="ARBA" id="ARBA00006068"/>
    </source>
</evidence>
<accession>A0A9D1N1F8</accession>
<dbReference type="NCBIfam" id="TIGR00350">
    <property type="entry name" value="lytR_cpsA_psr"/>
    <property type="match status" value="1"/>
</dbReference>
<reference evidence="4" key="2">
    <citation type="journal article" date="2021" name="PeerJ">
        <title>Extensive microbial diversity within the chicken gut microbiome revealed by metagenomics and culture.</title>
        <authorList>
            <person name="Gilroy R."/>
            <person name="Ravi A."/>
            <person name="Getino M."/>
            <person name="Pursley I."/>
            <person name="Horton D.L."/>
            <person name="Alikhan N.F."/>
            <person name="Baker D."/>
            <person name="Gharbi K."/>
            <person name="Hall N."/>
            <person name="Watson M."/>
            <person name="Adriaenssens E.M."/>
            <person name="Foster-Nyarko E."/>
            <person name="Jarju S."/>
            <person name="Secka A."/>
            <person name="Antonio M."/>
            <person name="Oren A."/>
            <person name="Chaudhuri R.R."/>
            <person name="La Ragione R."/>
            <person name="Hildebrand F."/>
            <person name="Pallen M.J."/>
        </authorList>
    </citation>
    <scope>NUCLEOTIDE SEQUENCE</scope>
    <source>
        <strain evidence="4">CHK154-7741</strain>
    </source>
</reference>
<keyword evidence="2" id="KW-1133">Transmembrane helix</keyword>
<organism evidence="4 5">
    <name type="scientific">Candidatus Limenecus avicola</name>
    <dbReference type="NCBI Taxonomy" id="2840847"/>
    <lineage>
        <taxon>Bacteria</taxon>
        <taxon>Bacillati</taxon>
        <taxon>Bacillota</taxon>
        <taxon>Clostridia</taxon>
        <taxon>Eubacteriales</taxon>
        <taxon>Clostridiaceae</taxon>
        <taxon>Clostridiaceae incertae sedis</taxon>
        <taxon>Candidatus Limenecus</taxon>
    </lineage>
</organism>
<dbReference type="InterPro" id="IPR050922">
    <property type="entry name" value="LytR/CpsA/Psr_CW_biosynth"/>
</dbReference>
<dbReference type="Proteomes" id="UP000886748">
    <property type="component" value="Unassembled WGS sequence"/>
</dbReference>
<proteinExistence type="inferred from homology"/>
<feature type="domain" description="Cell envelope-related transcriptional attenuator" evidence="3">
    <location>
        <begin position="107"/>
        <end position="255"/>
    </location>
</feature>
<keyword evidence="2" id="KW-0812">Transmembrane</keyword>
<feature type="transmembrane region" description="Helical" evidence="2">
    <location>
        <begin position="30"/>
        <end position="53"/>
    </location>
</feature>
<evidence type="ECO:0000256" key="2">
    <source>
        <dbReference type="SAM" id="Phobius"/>
    </source>
</evidence>